<comment type="similarity">
    <text evidence="1">Belongs to the LysR transcriptional regulatory family.</text>
</comment>
<dbReference type="Gene3D" id="3.40.190.10">
    <property type="entry name" value="Periplasmic binding protein-like II"/>
    <property type="match status" value="1"/>
</dbReference>
<evidence type="ECO:0000259" key="5">
    <source>
        <dbReference type="PROSITE" id="PS50931"/>
    </source>
</evidence>
<evidence type="ECO:0000256" key="2">
    <source>
        <dbReference type="ARBA" id="ARBA00023015"/>
    </source>
</evidence>
<reference evidence="6 7" key="1">
    <citation type="submission" date="2019-03" db="EMBL/GenBank/DDBJ databases">
        <title>Genomic Encyclopedia of Type Strains, Phase IV (KMG-IV): sequencing the most valuable type-strain genomes for metagenomic binning, comparative biology and taxonomic classification.</title>
        <authorList>
            <person name="Goeker M."/>
        </authorList>
    </citation>
    <scope>NUCLEOTIDE SEQUENCE [LARGE SCALE GENOMIC DNA]</scope>
    <source>
        <strain evidence="6 7">DSM 24830</strain>
    </source>
</reference>
<dbReference type="Gene3D" id="1.10.10.10">
    <property type="entry name" value="Winged helix-like DNA-binding domain superfamily/Winged helix DNA-binding domain"/>
    <property type="match status" value="1"/>
</dbReference>
<evidence type="ECO:0000313" key="7">
    <source>
        <dbReference type="Proteomes" id="UP000294887"/>
    </source>
</evidence>
<gene>
    <name evidence="6" type="ORF">EV695_2853</name>
</gene>
<organism evidence="6 7">
    <name type="scientific">Cocleimonas flava</name>
    <dbReference type="NCBI Taxonomy" id="634765"/>
    <lineage>
        <taxon>Bacteria</taxon>
        <taxon>Pseudomonadati</taxon>
        <taxon>Pseudomonadota</taxon>
        <taxon>Gammaproteobacteria</taxon>
        <taxon>Thiotrichales</taxon>
        <taxon>Thiotrichaceae</taxon>
        <taxon>Cocleimonas</taxon>
    </lineage>
</organism>
<dbReference type="FunFam" id="1.10.10.10:FF:000001">
    <property type="entry name" value="LysR family transcriptional regulator"/>
    <property type="match status" value="1"/>
</dbReference>
<dbReference type="GO" id="GO:0000976">
    <property type="term" value="F:transcription cis-regulatory region binding"/>
    <property type="evidence" value="ECO:0007669"/>
    <property type="project" value="TreeGrafter"/>
</dbReference>
<dbReference type="InterPro" id="IPR000847">
    <property type="entry name" value="LysR_HTH_N"/>
</dbReference>
<dbReference type="InterPro" id="IPR005119">
    <property type="entry name" value="LysR_subst-bd"/>
</dbReference>
<feature type="domain" description="HTH lysR-type" evidence="5">
    <location>
        <begin position="2"/>
        <end position="59"/>
    </location>
</feature>
<comment type="caution">
    <text evidence="6">The sequence shown here is derived from an EMBL/GenBank/DDBJ whole genome shotgun (WGS) entry which is preliminary data.</text>
</comment>
<keyword evidence="3" id="KW-0238">DNA-binding</keyword>
<dbReference type="PRINTS" id="PR00039">
    <property type="entry name" value="HTHLYSR"/>
</dbReference>
<protein>
    <submittedName>
        <fullName evidence="6">LysR family transcriptional regulator for metE and metH</fullName>
    </submittedName>
</protein>
<dbReference type="AlphaFoldDB" id="A0A4R1EVW6"/>
<dbReference type="GO" id="GO:0003700">
    <property type="term" value="F:DNA-binding transcription factor activity"/>
    <property type="evidence" value="ECO:0007669"/>
    <property type="project" value="InterPro"/>
</dbReference>
<evidence type="ECO:0000256" key="1">
    <source>
        <dbReference type="ARBA" id="ARBA00009437"/>
    </source>
</evidence>
<dbReference type="PANTHER" id="PTHR30126:SF25">
    <property type="entry name" value="HTH-TYPE TRANSCRIPTIONAL REGULATOR METR"/>
    <property type="match status" value="1"/>
</dbReference>
<dbReference type="PROSITE" id="PS50931">
    <property type="entry name" value="HTH_LYSR"/>
    <property type="match status" value="1"/>
</dbReference>
<keyword evidence="4" id="KW-0804">Transcription</keyword>
<dbReference type="InterPro" id="IPR036390">
    <property type="entry name" value="WH_DNA-bd_sf"/>
</dbReference>
<evidence type="ECO:0000256" key="3">
    <source>
        <dbReference type="ARBA" id="ARBA00023125"/>
    </source>
</evidence>
<sequence>MIENKHLKIIQALHLNGTLTEAANTLYLSQSALSHQISYLENKLDTKLWEREGRNLRLTQAGKLLLQTAEQVLPVIKQTEETLKAYSEGRQGILRIGVECYPCYEWLTGVIGVFLEKMPEVDIDIVNKFQFSGLEGLLNQHIDMLVTPDMEIRDKVHYETIAEYELVLLVAKDHPLANHKIVSPTELAKETLLSFPVPLERLDIITEFLNPASLKPSKMKQIESIELMLQMTALDRGVCALPQWLAEESTRKYPLQTLQIGENSIHKKLYIALRSNDTEISYIQKFIGIGKDMANQKLEGINN</sequence>
<dbReference type="InterPro" id="IPR036388">
    <property type="entry name" value="WH-like_DNA-bd_sf"/>
</dbReference>
<dbReference type="Pfam" id="PF03466">
    <property type="entry name" value="LysR_substrate"/>
    <property type="match status" value="1"/>
</dbReference>
<dbReference type="EMBL" id="SMFQ01000004">
    <property type="protein sequence ID" value="TCJ84890.1"/>
    <property type="molecule type" value="Genomic_DNA"/>
</dbReference>
<accession>A0A4R1EVW6</accession>
<dbReference type="PANTHER" id="PTHR30126">
    <property type="entry name" value="HTH-TYPE TRANSCRIPTIONAL REGULATOR"/>
    <property type="match status" value="1"/>
</dbReference>
<evidence type="ECO:0000256" key="4">
    <source>
        <dbReference type="ARBA" id="ARBA00023163"/>
    </source>
</evidence>
<dbReference type="SUPFAM" id="SSF53850">
    <property type="entry name" value="Periplasmic binding protein-like II"/>
    <property type="match status" value="1"/>
</dbReference>
<dbReference type="SUPFAM" id="SSF46785">
    <property type="entry name" value="Winged helix' DNA-binding domain"/>
    <property type="match status" value="1"/>
</dbReference>
<dbReference type="Proteomes" id="UP000294887">
    <property type="component" value="Unassembled WGS sequence"/>
</dbReference>
<dbReference type="RefSeq" id="WP_131906618.1">
    <property type="nucleotide sequence ID" value="NZ_BAAAFU010000006.1"/>
</dbReference>
<dbReference type="Pfam" id="PF00126">
    <property type="entry name" value="HTH_1"/>
    <property type="match status" value="1"/>
</dbReference>
<evidence type="ECO:0000313" key="6">
    <source>
        <dbReference type="EMBL" id="TCJ84890.1"/>
    </source>
</evidence>
<keyword evidence="2" id="KW-0805">Transcription regulation</keyword>
<keyword evidence="7" id="KW-1185">Reference proteome</keyword>
<proteinExistence type="inferred from homology"/>
<dbReference type="OrthoDB" id="155872at2"/>
<name>A0A4R1EVW6_9GAMM</name>